<evidence type="ECO:0000259" key="4">
    <source>
        <dbReference type="PROSITE" id="PS50977"/>
    </source>
</evidence>
<dbReference type="Pfam" id="PF00440">
    <property type="entry name" value="TetR_N"/>
    <property type="match status" value="1"/>
</dbReference>
<protein>
    <submittedName>
        <fullName evidence="5">TetR/AcrR family transcriptional regulator</fullName>
    </submittedName>
</protein>
<evidence type="ECO:0000256" key="2">
    <source>
        <dbReference type="PROSITE-ProRule" id="PRU00335"/>
    </source>
</evidence>
<gene>
    <name evidence="5" type="ORF">H0264_10550</name>
</gene>
<proteinExistence type="predicted"/>
<dbReference type="SUPFAM" id="SSF48498">
    <property type="entry name" value="Tetracyclin repressor-like, C-terminal domain"/>
    <property type="match status" value="1"/>
</dbReference>
<dbReference type="InterPro" id="IPR009057">
    <property type="entry name" value="Homeodomain-like_sf"/>
</dbReference>
<evidence type="ECO:0000313" key="6">
    <source>
        <dbReference type="Proteomes" id="UP000515512"/>
    </source>
</evidence>
<accession>A0A7D7A009</accession>
<dbReference type="InterPro" id="IPR036271">
    <property type="entry name" value="Tet_transcr_reg_TetR-rel_C_sf"/>
</dbReference>
<dbReference type="SUPFAM" id="SSF46689">
    <property type="entry name" value="Homeodomain-like"/>
    <property type="match status" value="1"/>
</dbReference>
<dbReference type="GO" id="GO:0000976">
    <property type="term" value="F:transcription cis-regulatory region binding"/>
    <property type="evidence" value="ECO:0007669"/>
    <property type="project" value="TreeGrafter"/>
</dbReference>
<reference evidence="5 6" key="1">
    <citation type="submission" date="2020-07" db="EMBL/GenBank/DDBJ databases">
        <authorList>
            <person name="Zhuang K."/>
            <person name="Ran Y."/>
        </authorList>
    </citation>
    <scope>NUCLEOTIDE SEQUENCE [LARGE SCALE GENOMIC DNA]</scope>
    <source>
        <strain evidence="5 6">WCH-YHL-001</strain>
    </source>
</reference>
<keyword evidence="1 2" id="KW-0238">DNA-binding</keyword>
<dbReference type="Proteomes" id="UP000515512">
    <property type="component" value="Chromosome"/>
</dbReference>
<evidence type="ECO:0000313" key="5">
    <source>
        <dbReference type="EMBL" id="QLY32629.1"/>
    </source>
</evidence>
<evidence type="ECO:0000256" key="3">
    <source>
        <dbReference type="SAM" id="MobiDB-lite"/>
    </source>
</evidence>
<dbReference type="EMBL" id="CP059399">
    <property type="protein sequence ID" value="QLY32629.1"/>
    <property type="molecule type" value="Genomic_DNA"/>
</dbReference>
<name>A0A7D7A009_9NOCA</name>
<evidence type="ECO:0000256" key="1">
    <source>
        <dbReference type="ARBA" id="ARBA00023125"/>
    </source>
</evidence>
<feature type="region of interest" description="Disordered" evidence="3">
    <location>
        <begin position="1"/>
        <end position="26"/>
    </location>
</feature>
<dbReference type="GO" id="GO:0003700">
    <property type="term" value="F:DNA-binding transcription factor activity"/>
    <property type="evidence" value="ECO:0007669"/>
    <property type="project" value="TreeGrafter"/>
</dbReference>
<dbReference type="PANTHER" id="PTHR30055">
    <property type="entry name" value="HTH-TYPE TRANSCRIPTIONAL REGULATOR RUTR"/>
    <property type="match status" value="1"/>
</dbReference>
<dbReference type="InterPro" id="IPR050109">
    <property type="entry name" value="HTH-type_TetR-like_transc_reg"/>
</dbReference>
<sequence length="261" mass="29492">MSHHHLHSDLRGRRKRSGERRWSEHNSARQDRILRAAVELLEENEPGADISIQQIAERAGLARSVVYRQFDNREDLDARIRAYIMDTSFERFESVMVLEPGKTAEETLLGIMRTVVDWAAEHPNLYRFEQGGRLHGYSAPDSGLTVGRRRLADALWERFTAVSAILGIDTEPFRPLSHGIIGLVEGVINEYVIAPRDSGSRSTEEIARLLATSVWHLFDGFTTDLGYRFDRTATTATMMSELLSAAADQLDRAGKRTTWPA</sequence>
<dbReference type="PROSITE" id="PS50977">
    <property type="entry name" value="HTH_TETR_2"/>
    <property type="match status" value="1"/>
</dbReference>
<dbReference type="KEGG" id="nhu:H0264_10550"/>
<feature type="DNA-binding region" description="H-T-H motif" evidence="2">
    <location>
        <begin position="51"/>
        <end position="70"/>
    </location>
</feature>
<feature type="domain" description="HTH tetR-type" evidence="4">
    <location>
        <begin position="27"/>
        <end position="88"/>
    </location>
</feature>
<organism evidence="5 6">
    <name type="scientific">Nocardia huaxiensis</name>
    <dbReference type="NCBI Taxonomy" id="2755382"/>
    <lineage>
        <taxon>Bacteria</taxon>
        <taxon>Bacillati</taxon>
        <taxon>Actinomycetota</taxon>
        <taxon>Actinomycetes</taxon>
        <taxon>Mycobacteriales</taxon>
        <taxon>Nocardiaceae</taxon>
        <taxon>Nocardia</taxon>
    </lineage>
</organism>
<dbReference type="InterPro" id="IPR001647">
    <property type="entry name" value="HTH_TetR"/>
</dbReference>
<dbReference type="Gene3D" id="1.10.357.10">
    <property type="entry name" value="Tetracycline Repressor, domain 2"/>
    <property type="match status" value="1"/>
</dbReference>
<dbReference type="AlphaFoldDB" id="A0A7D7A009"/>
<dbReference type="RefSeq" id="WP_181583794.1">
    <property type="nucleotide sequence ID" value="NZ_CP059399.1"/>
</dbReference>
<keyword evidence="6" id="KW-1185">Reference proteome</keyword>
<feature type="compositionally biased region" description="Basic residues" evidence="3">
    <location>
        <begin position="1"/>
        <end position="18"/>
    </location>
</feature>
<dbReference type="PANTHER" id="PTHR30055:SF226">
    <property type="entry name" value="HTH-TYPE TRANSCRIPTIONAL REGULATOR PKSA"/>
    <property type="match status" value="1"/>
</dbReference>